<protein>
    <submittedName>
        <fullName evidence="3">Uncharacterized protein</fullName>
    </submittedName>
</protein>
<feature type="region of interest" description="Disordered" evidence="1">
    <location>
        <begin position="490"/>
        <end position="531"/>
    </location>
</feature>
<gene>
    <name evidence="3" type="ORF">IWX46DRAFT_159173</name>
</gene>
<evidence type="ECO:0000256" key="1">
    <source>
        <dbReference type="SAM" id="MobiDB-lite"/>
    </source>
</evidence>
<feature type="compositionally biased region" description="Pro residues" evidence="1">
    <location>
        <begin position="840"/>
        <end position="859"/>
    </location>
</feature>
<dbReference type="Proteomes" id="UP001365128">
    <property type="component" value="Unassembled WGS sequence"/>
</dbReference>
<feature type="compositionally biased region" description="Pro residues" evidence="1">
    <location>
        <begin position="903"/>
        <end position="915"/>
    </location>
</feature>
<feature type="compositionally biased region" description="Low complexity" evidence="1">
    <location>
        <begin position="492"/>
        <end position="514"/>
    </location>
</feature>
<organism evidence="3 4">
    <name type="scientific">Phyllosticta citricarpa</name>
    <dbReference type="NCBI Taxonomy" id="55181"/>
    <lineage>
        <taxon>Eukaryota</taxon>
        <taxon>Fungi</taxon>
        <taxon>Dikarya</taxon>
        <taxon>Ascomycota</taxon>
        <taxon>Pezizomycotina</taxon>
        <taxon>Dothideomycetes</taxon>
        <taxon>Dothideomycetes incertae sedis</taxon>
        <taxon>Botryosphaeriales</taxon>
        <taxon>Phyllostictaceae</taxon>
        <taxon>Phyllosticta</taxon>
    </lineage>
</organism>
<feature type="region of interest" description="Disordered" evidence="1">
    <location>
        <begin position="1298"/>
        <end position="1336"/>
    </location>
</feature>
<feature type="region of interest" description="Disordered" evidence="1">
    <location>
        <begin position="380"/>
        <end position="432"/>
    </location>
</feature>
<feature type="compositionally biased region" description="Pro residues" evidence="1">
    <location>
        <begin position="515"/>
        <end position="526"/>
    </location>
</feature>
<keyword evidence="2" id="KW-0472">Membrane</keyword>
<feature type="transmembrane region" description="Helical" evidence="2">
    <location>
        <begin position="1086"/>
        <end position="1105"/>
    </location>
</feature>
<keyword evidence="2" id="KW-1133">Transmembrane helix</keyword>
<feature type="compositionally biased region" description="Low complexity" evidence="1">
    <location>
        <begin position="916"/>
        <end position="927"/>
    </location>
</feature>
<feature type="region of interest" description="Disordered" evidence="1">
    <location>
        <begin position="1"/>
        <end position="36"/>
    </location>
</feature>
<dbReference type="PANTHER" id="PTHR47052">
    <property type="entry name" value="CONSERVED SERINE PROLINE-RICH PROTEIN (AFU_ORTHOLOGUE AFUA_2G01790)"/>
    <property type="match status" value="1"/>
</dbReference>
<proteinExistence type="predicted"/>
<feature type="compositionally biased region" description="Low complexity" evidence="1">
    <location>
        <begin position="809"/>
        <end position="830"/>
    </location>
</feature>
<evidence type="ECO:0000256" key="2">
    <source>
        <dbReference type="SAM" id="Phobius"/>
    </source>
</evidence>
<feature type="transmembrane region" description="Helical" evidence="2">
    <location>
        <begin position="1240"/>
        <end position="1262"/>
    </location>
</feature>
<name>A0ABR1M8H1_9PEZI</name>
<feature type="region of interest" description="Disordered" evidence="1">
    <location>
        <begin position="953"/>
        <end position="985"/>
    </location>
</feature>
<feature type="region of interest" description="Disordered" evidence="1">
    <location>
        <begin position="804"/>
        <end position="938"/>
    </location>
</feature>
<evidence type="ECO:0000313" key="4">
    <source>
        <dbReference type="Proteomes" id="UP001365128"/>
    </source>
</evidence>
<feature type="transmembrane region" description="Helical" evidence="2">
    <location>
        <begin position="1168"/>
        <end position="1188"/>
    </location>
</feature>
<feature type="transmembrane region" description="Helical" evidence="2">
    <location>
        <begin position="1200"/>
        <end position="1220"/>
    </location>
</feature>
<accession>A0ABR1M8H1</accession>
<feature type="compositionally biased region" description="Low complexity" evidence="1">
    <location>
        <begin position="860"/>
        <end position="872"/>
    </location>
</feature>
<comment type="caution">
    <text evidence="3">The sequence shown here is derived from an EMBL/GenBank/DDBJ whole genome shotgun (WGS) entry which is preliminary data.</text>
</comment>
<feature type="compositionally biased region" description="Pro residues" evidence="1">
    <location>
        <begin position="959"/>
        <end position="975"/>
    </location>
</feature>
<dbReference type="EMBL" id="JBBPDW010000021">
    <property type="protein sequence ID" value="KAK7543290.1"/>
    <property type="molecule type" value="Genomic_DNA"/>
</dbReference>
<keyword evidence="2" id="KW-0812">Transmembrane</keyword>
<evidence type="ECO:0000313" key="3">
    <source>
        <dbReference type="EMBL" id="KAK7543290.1"/>
    </source>
</evidence>
<feature type="compositionally biased region" description="Low complexity" evidence="1">
    <location>
        <begin position="384"/>
        <end position="431"/>
    </location>
</feature>
<feature type="transmembrane region" description="Helical" evidence="2">
    <location>
        <begin position="1133"/>
        <end position="1156"/>
    </location>
</feature>
<dbReference type="PANTHER" id="PTHR47052:SF3">
    <property type="entry name" value="INGRESSION PROTEIN 1"/>
    <property type="match status" value="1"/>
</dbReference>
<sequence length="1336" mass="133620">MFNMSPKAPAAVDEPTSSPQQQQQQQEREPQQRPRRPFTTRIWKWTFVAFAVISSLLLLARPPPFVAYNGSRNQFDRAMSRAGFPITRADLREATDALEKTLTRILLEAQSQHHRQQADTCAGEEGAAREGLLHRLGIEAGGDSKRIAKRAPLFGLPNPLGGGDAAKGGGAGAGAGGGLAGALGGALGGLGNLSSGAFGAIFSGIEAQAQPAANALGAGVGTGAVKGLKVGKPGAAEKAEKNQTGVNGLAFQLGEGLSSSVVSQLDISSLTSGTNLRGAAAALGAGLGNGTAAGLKLGKVAPAPDPNATGVAGLGGQLGFGLTNGLFSNVDLASLTASAQGSGMMSTLAQIPGPAGRGLGRGAAVGLKKALANMGMAPAVVKRQQPAQPAQGAQPQGNQPQGNQPAQGAQPQGAQPAQPAPNGQQPAAAAGSIPQISEEFTENLAENFLENVDIKQLTGGANTASLLTTVSQVAPFAGTGLGSGAAIGLGLGPQPAGQQPGQPGTALARRQAPGQAPPPPPAPPAAQAPSVNSITEDFTRTLSSSFISTSNITGIVKDFIASGGGKILGPATVGLAKGLGSGTAIGLGLQNDVAAPPPTGFDIPGISNGFGKSLTTGFLANGTTSRLINVFSAAASQGQMMLGAAAEGLGKGFGGGTASALGLSSSAEPSLQGASDIPTVLQAFSRSLTTSFLANGTVGRLETVAGSLAGGMMSGMSFEKIATGLGVGLIDGGSSAISMTTGIGDPAAMMASSAAYNDTVGGASTGFGRGLGFEGVKAAFVLLGNSDVAQRAIQTLISPDAPMAGVANPQASNPQAASLSSPQQQPPAGSITQPLVQGAAPPPPPPPPPQGQQPPPQGAAPPQQQGAAPPAGSINNPAEAAAGSTITVSVGGMGQGQPAPEGQAPPPPPPLPPQGQPAAPQGQPQTGSTITSPVAPQKMKRRSFYQGLVQSVRRQAPPAQQPPAPQQQQQPPPSSTSPAAPGTTLDTNATLTAIANSLNISTVNGLVQRGVSALGCVGVGGLVQVGLGLVQTNTIKLNLDPNSNNLPQIPINASFKIQNDGHTFLIDTSKPTLQSISVDGIGVMKIAALLISHVVFVSAALYFILPGSMITETARDIVVLIGRPDKLKFANPFVWGSQIMVPVFVIVGVATGAVAAGSSGHFRTAHEVLGWLTLILVVANFGMHLLMVRNPGSKPIQRTRAVVAVLTLAFGQVDLITGFVDLNAVSLCIFEALPLPSALSIGAILTSNFSLAFGALAMRFVVFKWLDSRMLAEYAPTPASSALGRYADEKKMALADVSEVSRGPSPTDMKGAAEGGGGAGGGPRLINAPNASSFMD</sequence>
<feature type="compositionally biased region" description="Gly residues" evidence="1">
    <location>
        <begin position="1313"/>
        <end position="1323"/>
    </location>
</feature>
<dbReference type="InterPro" id="IPR052981">
    <property type="entry name" value="Ingression_C2_domain"/>
</dbReference>
<reference evidence="3 4" key="1">
    <citation type="submission" date="2024-04" db="EMBL/GenBank/DDBJ databases">
        <title>Phyllosticta paracitricarpa is synonymous to the EU quarantine fungus P. citricarpa based on phylogenomic analyses.</title>
        <authorList>
            <consortium name="Lawrence Berkeley National Laboratory"/>
            <person name="Van Ingen-Buijs V.A."/>
            <person name="Van Westerhoven A.C."/>
            <person name="Haridas S."/>
            <person name="Skiadas P."/>
            <person name="Martin F."/>
            <person name="Groenewald J.Z."/>
            <person name="Crous P.W."/>
            <person name="Seidl M.F."/>
        </authorList>
    </citation>
    <scope>NUCLEOTIDE SEQUENCE [LARGE SCALE GENOMIC DNA]</scope>
    <source>
        <strain evidence="3 4">CBS 122670</strain>
    </source>
</reference>
<keyword evidence="4" id="KW-1185">Reference proteome</keyword>